<gene>
    <name evidence="1" type="primary">gp_78109</name>
</gene>
<name>A0AA48WXF5_9CAUD</name>
<evidence type="ECO:0000313" key="2">
    <source>
        <dbReference type="Proteomes" id="UP000828083"/>
    </source>
</evidence>
<organism evidence="1 2">
    <name type="scientific">uncultured phage cr23_1</name>
    <dbReference type="NCBI Taxonomy" id="2986419"/>
    <lineage>
        <taxon>Viruses</taxon>
        <taxon>Duplodnaviria</taxon>
        <taxon>Heunggongvirae</taxon>
        <taxon>Uroviricota</taxon>
        <taxon>Caudoviricetes</taxon>
        <taxon>Crassvirales</taxon>
        <taxon>Suoliviridae</taxon>
        <taxon>Uncouvirinae</taxon>
        <taxon>Aurodevirus</taxon>
        <taxon>Aurodevirus hiberniae</taxon>
    </lineage>
</organism>
<evidence type="ECO:0000313" key="1">
    <source>
        <dbReference type="EMBL" id="QWM91436.2"/>
    </source>
</evidence>
<reference evidence="1 2" key="1">
    <citation type="submission" date="2021-04" db="EMBL/GenBank/DDBJ databases">
        <authorList>
            <person name="Shkoporov A.N."/>
            <person name="Stockdale S.R."/>
            <person name="Guerin E."/>
            <person name="Ross R.P."/>
            <person name="Hill C."/>
        </authorList>
    </citation>
    <scope>NUCLEOTIDE SEQUENCE [LARGE SCALE GENOMIC DNA]</scope>
    <source>
        <strain evidence="2">cr23_1</strain>
    </source>
</reference>
<keyword evidence="2" id="KW-1185">Reference proteome</keyword>
<dbReference type="Proteomes" id="UP000828083">
    <property type="component" value="Segment"/>
</dbReference>
<dbReference type="EMBL" id="MZ130500">
    <property type="protein sequence ID" value="QWM91436.2"/>
    <property type="molecule type" value="Genomic_DNA"/>
</dbReference>
<protein>
    <submittedName>
        <fullName evidence="1">Uncharacterized protein</fullName>
    </submittedName>
</protein>
<proteinExistence type="predicted"/>
<accession>A0AA48WXF5</accession>
<sequence length="194" mass="22274">MKITGITIVKHNIVVELDTKIPDSVDSNLYLYIDTLNNYSNRSSVNPDKHSYRLLVLGTDYSSDVKIDEQRLSIVIDSNKLENMCMSAFIATIDNSSQFFFNQADIYYKEVELLCKNCSTCLDDQQIDRMILFLLKQDLLSYAINNNLIDDAVQYYTDIARMLNICLDTKTTFYNNHDCFACNKTCRNGVCSLC</sequence>